<dbReference type="InterPro" id="IPR003594">
    <property type="entry name" value="HATPase_dom"/>
</dbReference>
<dbReference type="RefSeq" id="WP_141635238.1">
    <property type="nucleotide sequence ID" value="NZ_VIGB01000003.1"/>
</dbReference>
<dbReference type="Pfam" id="PF13581">
    <property type="entry name" value="HATPase_c_2"/>
    <property type="match status" value="1"/>
</dbReference>
<dbReference type="GO" id="GO:0004674">
    <property type="term" value="F:protein serine/threonine kinase activity"/>
    <property type="evidence" value="ECO:0007669"/>
    <property type="project" value="UniProtKB-KW"/>
</dbReference>
<accession>A0A540W6P5</accession>
<gene>
    <name evidence="3" type="ORF">E6W39_23715</name>
</gene>
<keyword evidence="3" id="KW-0547">Nucleotide-binding</keyword>
<proteinExistence type="predicted"/>
<dbReference type="SUPFAM" id="SSF55874">
    <property type="entry name" value="ATPase domain of HSP90 chaperone/DNA topoisomerase II/histidine kinase"/>
    <property type="match status" value="1"/>
</dbReference>
<dbReference type="EMBL" id="VIGB01000003">
    <property type="protein sequence ID" value="TQF04679.1"/>
    <property type="molecule type" value="Genomic_DNA"/>
</dbReference>
<dbReference type="Proteomes" id="UP000319103">
    <property type="component" value="Unassembled WGS sequence"/>
</dbReference>
<dbReference type="CDD" id="cd16936">
    <property type="entry name" value="HATPase_RsbW-like"/>
    <property type="match status" value="1"/>
</dbReference>
<dbReference type="AlphaFoldDB" id="A0A540W6P5"/>
<reference evidence="3 4" key="1">
    <citation type="submission" date="2019-06" db="EMBL/GenBank/DDBJ databases">
        <title>Description of Kitasatospora acidophila sp. nov. isolated from pine grove soil, and reclassification of Streptomyces novaecaesareae to Kitasatospora novaeceasareae comb. nov.</title>
        <authorList>
            <person name="Kim M.J."/>
        </authorList>
    </citation>
    <scope>NUCLEOTIDE SEQUENCE [LARGE SCALE GENOMIC DNA]</scope>
    <source>
        <strain evidence="3 4">MMS16-CNU292</strain>
    </source>
</reference>
<keyword evidence="1" id="KW-0723">Serine/threonine-protein kinase</keyword>
<evidence type="ECO:0000313" key="4">
    <source>
        <dbReference type="Proteomes" id="UP000319103"/>
    </source>
</evidence>
<keyword evidence="4" id="KW-1185">Reference proteome</keyword>
<name>A0A540W6P5_9ACTN</name>
<dbReference type="GO" id="GO:0005524">
    <property type="term" value="F:ATP binding"/>
    <property type="evidence" value="ECO:0007669"/>
    <property type="project" value="UniProtKB-KW"/>
</dbReference>
<sequence>MPNQPFTTTVSFSPRAPRSVGRARHAFRADADAWGIPEDIADTAELLLSELLTNACRYAKYPPGRDISATWTLAPTTGLLRIEVSDANRRLPKPRQATADDEAGRGLEILDALAAAWGTDVRPYGIGKTVWCELKLPTSLTT</sequence>
<organism evidence="3 4">
    <name type="scientific">Kitasatospora acidiphila</name>
    <dbReference type="NCBI Taxonomy" id="2567942"/>
    <lineage>
        <taxon>Bacteria</taxon>
        <taxon>Bacillati</taxon>
        <taxon>Actinomycetota</taxon>
        <taxon>Actinomycetes</taxon>
        <taxon>Kitasatosporales</taxon>
        <taxon>Streptomycetaceae</taxon>
        <taxon>Kitasatospora</taxon>
    </lineage>
</organism>
<evidence type="ECO:0000313" key="3">
    <source>
        <dbReference type="EMBL" id="TQF04679.1"/>
    </source>
</evidence>
<dbReference type="PANTHER" id="PTHR35526:SF3">
    <property type="entry name" value="ANTI-SIGMA-F FACTOR RSBW"/>
    <property type="match status" value="1"/>
</dbReference>
<keyword evidence="3" id="KW-0067">ATP-binding</keyword>
<evidence type="ECO:0000256" key="1">
    <source>
        <dbReference type="ARBA" id="ARBA00022527"/>
    </source>
</evidence>
<comment type="caution">
    <text evidence="3">The sequence shown here is derived from an EMBL/GenBank/DDBJ whole genome shotgun (WGS) entry which is preliminary data.</text>
</comment>
<keyword evidence="1" id="KW-0418">Kinase</keyword>
<evidence type="ECO:0000259" key="2">
    <source>
        <dbReference type="Pfam" id="PF13581"/>
    </source>
</evidence>
<dbReference type="InterPro" id="IPR050267">
    <property type="entry name" value="Anti-sigma-factor_SerPK"/>
</dbReference>
<dbReference type="OrthoDB" id="4251531at2"/>
<protein>
    <submittedName>
        <fullName evidence="3">ATP-binding protein</fullName>
    </submittedName>
</protein>
<dbReference type="PANTHER" id="PTHR35526">
    <property type="entry name" value="ANTI-SIGMA-F FACTOR RSBW-RELATED"/>
    <property type="match status" value="1"/>
</dbReference>
<dbReference type="InterPro" id="IPR036890">
    <property type="entry name" value="HATPase_C_sf"/>
</dbReference>
<dbReference type="Gene3D" id="3.30.565.10">
    <property type="entry name" value="Histidine kinase-like ATPase, C-terminal domain"/>
    <property type="match status" value="1"/>
</dbReference>
<feature type="domain" description="Histidine kinase/HSP90-like ATPase" evidence="2">
    <location>
        <begin position="15"/>
        <end position="115"/>
    </location>
</feature>
<keyword evidence="1" id="KW-0808">Transferase</keyword>